<feature type="signal peptide" evidence="1">
    <location>
        <begin position="1"/>
        <end position="26"/>
    </location>
</feature>
<name>A0A4Z0C6J2_9BURK</name>
<dbReference type="EMBL" id="SMLM01000001">
    <property type="protein sequence ID" value="TFZ07286.1"/>
    <property type="molecule type" value="Genomic_DNA"/>
</dbReference>
<feature type="chain" id="PRO_5021376349" evidence="1">
    <location>
        <begin position="27"/>
        <end position="297"/>
    </location>
</feature>
<sequence length="297" mass="33051">MTIHRAFVATWLAAFALVACVLPDTAAADAGELHARHLQLREQLRNSPFGGALHIDSAEQPDRLQGDVYAVLDHSFATVSQALKDPARWCDILILPFNTKYCHAVQAANGPALQVRIGRKYNQPVEQAFRIEFAHRNVAAQPDYLESRLSAQSGPMGTRDYRIVVSAVPLDGGKRSFLQLSYSYGFGSLGRMAMQAYLNTAGADKVGFTIVGRDGNGQPQFINGVRGAIERNAMRYYLAIDAYLDSLSAPPDQQVQARIRGWFDATERFPLQLREMPWPTYASMKLQEHERQQALLN</sequence>
<gene>
    <name evidence="2" type="ORF">EZ313_12000</name>
</gene>
<dbReference type="OrthoDB" id="5392962at2"/>
<keyword evidence="1" id="KW-0732">Signal</keyword>
<protein>
    <submittedName>
        <fullName evidence="2">Uncharacterized protein</fullName>
    </submittedName>
</protein>
<proteinExistence type="predicted"/>
<dbReference type="PROSITE" id="PS51257">
    <property type="entry name" value="PROKAR_LIPOPROTEIN"/>
    <property type="match status" value="1"/>
</dbReference>
<evidence type="ECO:0000256" key="1">
    <source>
        <dbReference type="SAM" id="SignalP"/>
    </source>
</evidence>
<dbReference type="RefSeq" id="WP_135263367.1">
    <property type="nucleotide sequence ID" value="NZ_SMLM01000001.1"/>
</dbReference>
<organism evidence="2 3">
    <name type="scientific">Ramlibacter henchirensis</name>
    <dbReference type="NCBI Taxonomy" id="204072"/>
    <lineage>
        <taxon>Bacteria</taxon>
        <taxon>Pseudomonadati</taxon>
        <taxon>Pseudomonadota</taxon>
        <taxon>Betaproteobacteria</taxon>
        <taxon>Burkholderiales</taxon>
        <taxon>Comamonadaceae</taxon>
        <taxon>Ramlibacter</taxon>
    </lineage>
</organism>
<dbReference type="Proteomes" id="UP000298180">
    <property type="component" value="Unassembled WGS sequence"/>
</dbReference>
<evidence type="ECO:0000313" key="3">
    <source>
        <dbReference type="Proteomes" id="UP000298180"/>
    </source>
</evidence>
<keyword evidence="3" id="KW-1185">Reference proteome</keyword>
<accession>A0A4Z0C6J2</accession>
<comment type="caution">
    <text evidence="2">The sequence shown here is derived from an EMBL/GenBank/DDBJ whole genome shotgun (WGS) entry which is preliminary data.</text>
</comment>
<dbReference type="AlphaFoldDB" id="A0A4Z0C6J2"/>
<reference evidence="2 3" key="1">
    <citation type="submission" date="2019-03" db="EMBL/GenBank/DDBJ databases">
        <title>Ramlibacter henchirensis DSM 14656, whole genome shotgun sequence.</title>
        <authorList>
            <person name="Zhang X."/>
            <person name="Feng G."/>
            <person name="Zhu H."/>
        </authorList>
    </citation>
    <scope>NUCLEOTIDE SEQUENCE [LARGE SCALE GENOMIC DNA]</scope>
    <source>
        <strain evidence="2 3">DSM 14656</strain>
    </source>
</reference>
<evidence type="ECO:0000313" key="2">
    <source>
        <dbReference type="EMBL" id="TFZ07286.1"/>
    </source>
</evidence>